<keyword evidence="2" id="KW-1185">Reference proteome</keyword>
<dbReference type="EMBL" id="RJVU01036174">
    <property type="protein sequence ID" value="ROL46957.1"/>
    <property type="molecule type" value="Genomic_DNA"/>
</dbReference>
<dbReference type="Proteomes" id="UP000281406">
    <property type="component" value="Unassembled WGS sequence"/>
</dbReference>
<protein>
    <submittedName>
        <fullName evidence="1">Uncharacterized protein</fullName>
    </submittedName>
</protein>
<organism evidence="1 2">
    <name type="scientific">Anabarilius grahami</name>
    <name type="common">Kanglang fish</name>
    <name type="synonym">Barilius grahami</name>
    <dbReference type="NCBI Taxonomy" id="495550"/>
    <lineage>
        <taxon>Eukaryota</taxon>
        <taxon>Metazoa</taxon>
        <taxon>Chordata</taxon>
        <taxon>Craniata</taxon>
        <taxon>Vertebrata</taxon>
        <taxon>Euteleostomi</taxon>
        <taxon>Actinopterygii</taxon>
        <taxon>Neopterygii</taxon>
        <taxon>Teleostei</taxon>
        <taxon>Ostariophysi</taxon>
        <taxon>Cypriniformes</taxon>
        <taxon>Xenocyprididae</taxon>
        <taxon>Xenocypridinae</taxon>
        <taxon>Xenocypridinae incertae sedis</taxon>
        <taxon>Anabarilius</taxon>
    </lineage>
</organism>
<evidence type="ECO:0000313" key="1">
    <source>
        <dbReference type="EMBL" id="ROL46957.1"/>
    </source>
</evidence>
<comment type="caution">
    <text evidence="1">The sequence shown here is derived from an EMBL/GenBank/DDBJ whole genome shotgun (WGS) entry which is preliminary data.</text>
</comment>
<evidence type="ECO:0000313" key="2">
    <source>
        <dbReference type="Proteomes" id="UP000281406"/>
    </source>
</evidence>
<gene>
    <name evidence="1" type="ORF">DPX16_20609</name>
</gene>
<dbReference type="AlphaFoldDB" id="A0A3N0YLA3"/>
<reference evidence="1 2" key="1">
    <citation type="submission" date="2018-10" db="EMBL/GenBank/DDBJ databases">
        <title>Genome assembly for a Yunnan-Guizhou Plateau 3E fish, Anabarilius grahami (Regan), and its evolutionary and genetic applications.</title>
        <authorList>
            <person name="Jiang W."/>
        </authorList>
    </citation>
    <scope>NUCLEOTIDE SEQUENCE [LARGE SCALE GENOMIC DNA]</scope>
    <source>
        <strain evidence="1">AG-KIZ</strain>
        <tissue evidence="1">Muscle</tissue>
    </source>
</reference>
<name>A0A3N0YLA3_ANAGA</name>
<accession>A0A3N0YLA3</accession>
<sequence>MRVRELLLFICSHIKGPTSPVSFQNREAEDAGNDRKSALNVALQALHVSFNAELLFMCRNDIMPNQVVFQILIMPLEVHYLYERVLTAISPPE</sequence>
<proteinExistence type="predicted"/>